<dbReference type="Gene3D" id="3.30.470.10">
    <property type="match status" value="1"/>
</dbReference>
<dbReference type="KEGG" id="fam:OYT1_ch1783"/>
<dbReference type="AlphaFoldDB" id="A0A2Z6GCR3"/>
<evidence type="ECO:0000313" key="11">
    <source>
        <dbReference type="Proteomes" id="UP000033070"/>
    </source>
</evidence>
<proteinExistence type="inferred from homology"/>
<evidence type="ECO:0000313" key="10">
    <source>
        <dbReference type="EMBL" id="BBE51316.1"/>
    </source>
</evidence>
<comment type="catalytic activity">
    <reaction evidence="9">
        <text>4-amino-4-deoxychorismate = 4-aminobenzoate + pyruvate + H(+)</text>
        <dbReference type="Rhea" id="RHEA:16201"/>
        <dbReference type="ChEBI" id="CHEBI:15361"/>
        <dbReference type="ChEBI" id="CHEBI:15378"/>
        <dbReference type="ChEBI" id="CHEBI:17836"/>
        <dbReference type="ChEBI" id="CHEBI:58406"/>
        <dbReference type="EC" id="4.1.3.38"/>
    </reaction>
</comment>
<comment type="subunit">
    <text evidence="3">Homodimer.</text>
</comment>
<dbReference type="InterPro" id="IPR043132">
    <property type="entry name" value="BCAT-like_C"/>
</dbReference>
<evidence type="ECO:0000256" key="9">
    <source>
        <dbReference type="ARBA" id="ARBA00049529"/>
    </source>
</evidence>
<dbReference type="CDD" id="cd01559">
    <property type="entry name" value="ADCL_like"/>
    <property type="match status" value="1"/>
</dbReference>
<dbReference type="GO" id="GO:0008696">
    <property type="term" value="F:4-amino-4-deoxychorismate lyase activity"/>
    <property type="evidence" value="ECO:0007669"/>
    <property type="project" value="UniProtKB-EC"/>
</dbReference>
<evidence type="ECO:0000256" key="2">
    <source>
        <dbReference type="ARBA" id="ARBA00009320"/>
    </source>
</evidence>
<gene>
    <name evidence="10" type="ORF">OYT1_ch1783</name>
</gene>
<dbReference type="EMBL" id="AP018738">
    <property type="protein sequence ID" value="BBE51316.1"/>
    <property type="molecule type" value="Genomic_DNA"/>
</dbReference>
<dbReference type="GO" id="GO:0046656">
    <property type="term" value="P:folic acid biosynthetic process"/>
    <property type="evidence" value="ECO:0007669"/>
    <property type="project" value="UniProtKB-KW"/>
</dbReference>
<dbReference type="InterPro" id="IPR017824">
    <property type="entry name" value="Aminodeoxychorismate_lyase_IV"/>
</dbReference>
<dbReference type="InterPro" id="IPR050571">
    <property type="entry name" value="Class-IV_PLP-Dep_Aminotrnsfr"/>
</dbReference>
<keyword evidence="5" id="KW-0289">Folate biosynthesis</keyword>
<keyword evidence="4" id="KW-0663">Pyridoxal phosphate</keyword>
<dbReference type="PANTHER" id="PTHR42743:SF2">
    <property type="entry name" value="AMINODEOXYCHORISMATE LYASE"/>
    <property type="match status" value="1"/>
</dbReference>
<evidence type="ECO:0000256" key="3">
    <source>
        <dbReference type="ARBA" id="ARBA00011738"/>
    </source>
</evidence>
<evidence type="ECO:0000256" key="5">
    <source>
        <dbReference type="ARBA" id="ARBA00022909"/>
    </source>
</evidence>
<evidence type="ECO:0000256" key="6">
    <source>
        <dbReference type="ARBA" id="ARBA00023239"/>
    </source>
</evidence>
<dbReference type="InterPro" id="IPR036038">
    <property type="entry name" value="Aminotransferase-like"/>
</dbReference>
<name>A0A2Z6GCR3_9PROT</name>
<dbReference type="STRING" id="1188319.OYT1_00775"/>
<sequence>MLINGLPGESISAADRGLMYGDGVFRTMRLLDRRIVHWSHHYQKLQQDCAALLLPCPDVHLLEAEIEQLAWEQPDGVVRLTLTRGVGKRGYAPSDAPMPTRIFSFSPAPIYPPEWVEQGVRLHLCQLRLAAQPRLAGIKHLNRLENVLAAVEWNDPAIAEGLLLDGAGHVIGGVRSNVFCWHNDVLLTPELSRCGVAGVQRQRIIEWALQSGQSLEVRDMTLDEVLTADEVLVCNSVFGLWPVRELVGKHWCEFPLARRLAAQLELAA</sequence>
<dbReference type="InterPro" id="IPR001544">
    <property type="entry name" value="Aminotrans_IV"/>
</dbReference>
<evidence type="ECO:0000256" key="1">
    <source>
        <dbReference type="ARBA" id="ARBA00001933"/>
    </source>
</evidence>
<dbReference type="Gene3D" id="3.20.10.10">
    <property type="entry name" value="D-amino Acid Aminotransferase, subunit A, domain 2"/>
    <property type="match status" value="1"/>
</dbReference>
<dbReference type="OrthoDB" id="9805628at2"/>
<dbReference type="Proteomes" id="UP000033070">
    <property type="component" value="Chromosome"/>
</dbReference>
<accession>A0A2Z6GCR3</accession>
<dbReference type="InterPro" id="IPR043131">
    <property type="entry name" value="BCAT-like_N"/>
</dbReference>
<comment type="pathway">
    <text evidence="7">Cofactor biosynthesis; tetrahydrofolate biosynthesis; 4-aminobenzoate from chorismate: step 2/2.</text>
</comment>
<reference evidence="10 11" key="1">
    <citation type="submission" date="2018-06" db="EMBL/GenBank/DDBJ databases">
        <title>OYT1 Genome Sequencing.</title>
        <authorList>
            <person name="Kato S."/>
            <person name="Itoh T."/>
            <person name="Ohkuma M."/>
        </authorList>
    </citation>
    <scope>NUCLEOTIDE SEQUENCE [LARGE SCALE GENOMIC DNA]</scope>
    <source>
        <strain evidence="10 11">OYT1</strain>
    </source>
</reference>
<evidence type="ECO:0000256" key="7">
    <source>
        <dbReference type="ARBA" id="ARBA00035633"/>
    </source>
</evidence>
<dbReference type="RefSeq" id="WP_062625996.1">
    <property type="nucleotide sequence ID" value="NZ_AP018738.1"/>
</dbReference>
<protein>
    <recommendedName>
        <fullName evidence="8">aminodeoxychorismate lyase</fullName>
        <ecNumber evidence="8">4.1.3.38</ecNumber>
    </recommendedName>
</protein>
<dbReference type="Pfam" id="PF01063">
    <property type="entry name" value="Aminotran_4"/>
    <property type="match status" value="1"/>
</dbReference>
<comment type="similarity">
    <text evidence="2">Belongs to the class-IV pyridoxal-phosphate-dependent aminotransferase family.</text>
</comment>
<dbReference type="NCBIfam" id="TIGR03461">
    <property type="entry name" value="pabC_Proteo"/>
    <property type="match status" value="1"/>
</dbReference>
<dbReference type="NCBIfam" id="NF004761">
    <property type="entry name" value="PRK06092.1"/>
    <property type="match status" value="1"/>
</dbReference>
<dbReference type="GO" id="GO:0005829">
    <property type="term" value="C:cytosol"/>
    <property type="evidence" value="ECO:0007669"/>
    <property type="project" value="TreeGrafter"/>
</dbReference>
<dbReference type="EC" id="4.1.3.38" evidence="8"/>
<keyword evidence="6 10" id="KW-0456">Lyase</keyword>
<dbReference type="FunFam" id="3.20.10.10:FF:000002">
    <property type="entry name" value="D-alanine aminotransferase"/>
    <property type="match status" value="1"/>
</dbReference>
<dbReference type="PANTHER" id="PTHR42743">
    <property type="entry name" value="AMINO-ACID AMINOTRANSFERASE"/>
    <property type="match status" value="1"/>
</dbReference>
<evidence type="ECO:0000256" key="8">
    <source>
        <dbReference type="ARBA" id="ARBA00035676"/>
    </source>
</evidence>
<dbReference type="GO" id="GO:0008153">
    <property type="term" value="P:4-aminobenzoate biosynthetic process"/>
    <property type="evidence" value="ECO:0007669"/>
    <property type="project" value="TreeGrafter"/>
</dbReference>
<organism evidence="10 11">
    <name type="scientific">Ferriphaselus amnicola</name>
    <dbReference type="NCBI Taxonomy" id="1188319"/>
    <lineage>
        <taxon>Bacteria</taxon>
        <taxon>Pseudomonadati</taxon>
        <taxon>Pseudomonadota</taxon>
        <taxon>Betaproteobacteria</taxon>
        <taxon>Nitrosomonadales</taxon>
        <taxon>Gallionellaceae</taxon>
        <taxon>Ferriphaselus</taxon>
    </lineage>
</organism>
<comment type="cofactor">
    <cofactor evidence="1">
        <name>pyridoxal 5'-phosphate</name>
        <dbReference type="ChEBI" id="CHEBI:597326"/>
    </cofactor>
</comment>
<dbReference type="GO" id="GO:0030170">
    <property type="term" value="F:pyridoxal phosphate binding"/>
    <property type="evidence" value="ECO:0007669"/>
    <property type="project" value="InterPro"/>
</dbReference>
<keyword evidence="11" id="KW-1185">Reference proteome</keyword>
<evidence type="ECO:0000256" key="4">
    <source>
        <dbReference type="ARBA" id="ARBA00022898"/>
    </source>
</evidence>
<dbReference type="SUPFAM" id="SSF56752">
    <property type="entry name" value="D-aminoacid aminotransferase-like PLP-dependent enzymes"/>
    <property type="match status" value="1"/>
</dbReference>